<dbReference type="Gene3D" id="3.90.550.10">
    <property type="entry name" value="Spore Coat Polysaccharide Biosynthesis Protein SpsA, Chain A"/>
    <property type="match status" value="1"/>
</dbReference>
<gene>
    <name evidence="1" type="ORF">ICC18_15915</name>
</gene>
<name>A0A926QKN4_9BACL</name>
<reference evidence="1" key="1">
    <citation type="submission" date="2020-09" db="EMBL/GenBank/DDBJ databases">
        <title>Draft Genome Sequence of Paenibacillus sp. WST5.</title>
        <authorList>
            <person name="Bao Z."/>
        </authorList>
    </citation>
    <scope>NUCLEOTIDE SEQUENCE</scope>
    <source>
        <strain evidence="1">WST5</strain>
    </source>
</reference>
<sequence length="215" mass="25204">MKYIVGIGYANRLDLLHKAVDSIKPYWPHTIVVDNSDLQDLREEHELRNKVNIFEPPVPLSATQIFNYLLKRGMREGCDAVLFMHHDAEPHEGTPEKFLEILESWQARGDKWGVALTQYDILCAFNLKAVKEVGWWDTVMPNFFADSEYYRRMRMAGYSVIWTHLPVTHHRGQTTKSDPYRLRVFRSSITIHHDYYLAKWGGTTDKEVFTTPFNK</sequence>
<proteinExistence type="predicted"/>
<dbReference type="Proteomes" id="UP000650466">
    <property type="component" value="Unassembled WGS sequence"/>
</dbReference>
<dbReference type="SUPFAM" id="SSF53448">
    <property type="entry name" value="Nucleotide-diphospho-sugar transferases"/>
    <property type="match status" value="1"/>
</dbReference>
<dbReference type="RefSeq" id="WP_188175420.1">
    <property type="nucleotide sequence ID" value="NZ_JACVVD010000005.1"/>
</dbReference>
<protein>
    <submittedName>
        <fullName evidence="1">Glycosyltransferase family 2 protein</fullName>
    </submittedName>
</protein>
<dbReference type="AlphaFoldDB" id="A0A926QKN4"/>
<keyword evidence="2" id="KW-1185">Reference proteome</keyword>
<comment type="caution">
    <text evidence="1">The sequence shown here is derived from an EMBL/GenBank/DDBJ whole genome shotgun (WGS) entry which is preliminary data.</text>
</comment>
<dbReference type="EMBL" id="JACVVD010000005">
    <property type="protein sequence ID" value="MBD0381609.1"/>
    <property type="molecule type" value="Genomic_DNA"/>
</dbReference>
<evidence type="ECO:0000313" key="2">
    <source>
        <dbReference type="Proteomes" id="UP000650466"/>
    </source>
</evidence>
<organism evidence="1 2">
    <name type="scientific">Paenibacillus sedimenti</name>
    <dbReference type="NCBI Taxonomy" id="2770274"/>
    <lineage>
        <taxon>Bacteria</taxon>
        <taxon>Bacillati</taxon>
        <taxon>Bacillota</taxon>
        <taxon>Bacilli</taxon>
        <taxon>Bacillales</taxon>
        <taxon>Paenibacillaceae</taxon>
        <taxon>Paenibacillus</taxon>
    </lineage>
</organism>
<evidence type="ECO:0000313" key="1">
    <source>
        <dbReference type="EMBL" id="MBD0381609.1"/>
    </source>
</evidence>
<accession>A0A926QKN4</accession>
<dbReference type="InterPro" id="IPR029044">
    <property type="entry name" value="Nucleotide-diphossugar_trans"/>
</dbReference>